<dbReference type="InterPro" id="IPR001878">
    <property type="entry name" value="Znf_CCHC"/>
</dbReference>
<dbReference type="GO" id="GO:0008270">
    <property type="term" value="F:zinc ion binding"/>
    <property type="evidence" value="ECO:0007669"/>
    <property type="project" value="UniProtKB-KW"/>
</dbReference>
<evidence type="ECO:0000256" key="2">
    <source>
        <dbReference type="SAM" id="MobiDB-lite"/>
    </source>
</evidence>
<feature type="domain" description="CCHC-type" evidence="3">
    <location>
        <begin position="195"/>
        <end position="208"/>
    </location>
</feature>
<evidence type="ECO:0000256" key="1">
    <source>
        <dbReference type="PROSITE-ProRule" id="PRU00047"/>
    </source>
</evidence>
<keyword evidence="1" id="KW-0479">Metal-binding</keyword>
<evidence type="ECO:0000259" key="3">
    <source>
        <dbReference type="PROSITE" id="PS50158"/>
    </source>
</evidence>
<dbReference type="AlphaFoldDB" id="A0A9D4Q0X9"/>
<dbReference type="PROSITE" id="PS50158">
    <property type="entry name" value="ZF_CCHC"/>
    <property type="match status" value="1"/>
</dbReference>
<feature type="compositionally biased region" description="Basic and acidic residues" evidence="2">
    <location>
        <begin position="271"/>
        <end position="290"/>
    </location>
</feature>
<dbReference type="VEuPathDB" id="VectorBase:RSAN_052207"/>
<keyword evidence="1" id="KW-0862">Zinc</keyword>
<accession>A0A9D4Q0X9</accession>
<name>A0A9D4Q0X9_RHISA</name>
<evidence type="ECO:0000313" key="5">
    <source>
        <dbReference type="Proteomes" id="UP000821837"/>
    </source>
</evidence>
<keyword evidence="5" id="KW-1185">Reference proteome</keyword>
<dbReference type="GO" id="GO:0003676">
    <property type="term" value="F:nucleic acid binding"/>
    <property type="evidence" value="ECO:0007669"/>
    <property type="project" value="InterPro"/>
</dbReference>
<evidence type="ECO:0000313" key="4">
    <source>
        <dbReference type="EMBL" id="KAH7962364.1"/>
    </source>
</evidence>
<dbReference type="EMBL" id="JABSTV010001249">
    <property type="protein sequence ID" value="KAH7962364.1"/>
    <property type="molecule type" value="Genomic_DNA"/>
</dbReference>
<feature type="region of interest" description="Disordered" evidence="2">
    <location>
        <begin position="271"/>
        <end position="335"/>
    </location>
</feature>
<gene>
    <name evidence="4" type="ORF">HPB52_015713</name>
</gene>
<protein>
    <recommendedName>
        <fullName evidence="3">CCHC-type domain-containing protein</fullName>
    </recommendedName>
</protein>
<organism evidence="4 5">
    <name type="scientific">Rhipicephalus sanguineus</name>
    <name type="common">Brown dog tick</name>
    <name type="synonym">Ixodes sanguineus</name>
    <dbReference type="NCBI Taxonomy" id="34632"/>
    <lineage>
        <taxon>Eukaryota</taxon>
        <taxon>Metazoa</taxon>
        <taxon>Ecdysozoa</taxon>
        <taxon>Arthropoda</taxon>
        <taxon>Chelicerata</taxon>
        <taxon>Arachnida</taxon>
        <taxon>Acari</taxon>
        <taxon>Parasitiformes</taxon>
        <taxon>Ixodida</taxon>
        <taxon>Ixodoidea</taxon>
        <taxon>Ixodidae</taxon>
        <taxon>Rhipicephalinae</taxon>
        <taxon>Rhipicephalus</taxon>
        <taxon>Rhipicephalus</taxon>
    </lineage>
</organism>
<dbReference type="Proteomes" id="UP000821837">
    <property type="component" value="Chromosome 3"/>
</dbReference>
<proteinExistence type="predicted"/>
<keyword evidence="1" id="KW-0863">Zinc-finger</keyword>
<reference evidence="4" key="2">
    <citation type="submission" date="2021-09" db="EMBL/GenBank/DDBJ databases">
        <authorList>
            <person name="Jia N."/>
            <person name="Wang J."/>
            <person name="Shi W."/>
            <person name="Du L."/>
            <person name="Sun Y."/>
            <person name="Zhan W."/>
            <person name="Jiang J."/>
            <person name="Wang Q."/>
            <person name="Zhang B."/>
            <person name="Ji P."/>
            <person name="Sakyi L.B."/>
            <person name="Cui X."/>
            <person name="Yuan T."/>
            <person name="Jiang B."/>
            <person name="Yang W."/>
            <person name="Lam T.T.-Y."/>
            <person name="Chang Q."/>
            <person name="Ding S."/>
            <person name="Wang X."/>
            <person name="Zhu J."/>
            <person name="Ruan X."/>
            <person name="Zhao L."/>
            <person name="Wei J."/>
            <person name="Que T."/>
            <person name="Du C."/>
            <person name="Cheng J."/>
            <person name="Dai P."/>
            <person name="Han X."/>
            <person name="Huang E."/>
            <person name="Gao Y."/>
            <person name="Liu J."/>
            <person name="Shao H."/>
            <person name="Ye R."/>
            <person name="Li L."/>
            <person name="Wei W."/>
            <person name="Wang X."/>
            <person name="Wang C."/>
            <person name="Huo Q."/>
            <person name="Li W."/>
            <person name="Guo W."/>
            <person name="Chen H."/>
            <person name="Chen S."/>
            <person name="Zhou L."/>
            <person name="Zhou L."/>
            <person name="Ni X."/>
            <person name="Tian J."/>
            <person name="Zhou Y."/>
            <person name="Sheng Y."/>
            <person name="Liu T."/>
            <person name="Pan Y."/>
            <person name="Xia L."/>
            <person name="Li J."/>
            <person name="Zhao F."/>
            <person name="Cao W."/>
        </authorList>
    </citation>
    <scope>NUCLEOTIDE SEQUENCE</scope>
    <source>
        <strain evidence="4">Rsan-2018</strain>
        <tissue evidence="4">Larvae</tissue>
    </source>
</reference>
<reference evidence="4" key="1">
    <citation type="journal article" date="2020" name="Cell">
        <title>Large-Scale Comparative Analyses of Tick Genomes Elucidate Their Genetic Diversity and Vector Capacities.</title>
        <authorList>
            <consortium name="Tick Genome and Microbiome Consortium (TIGMIC)"/>
            <person name="Jia N."/>
            <person name="Wang J."/>
            <person name="Shi W."/>
            <person name="Du L."/>
            <person name="Sun Y."/>
            <person name="Zhan W."/>
            <person name="Jiang J.F."/>
            <person name="Wang Q."/>
            <person name="Zhang B."/>
            <person name="Ji P."/>
            <person name="Bell-Sakyi L."/>
            <person name="Cui X.M."/>
            <person name="Yuan T.T."/>
            <person name="Jiang B.G."/>
            <person name="Yang W.F."/>
            <person name="Lam T.T."/>
            <person name="Chang Q.C."/>
            <person name="Ding S.J."/>
            <person name="Wang X.J."/>
            <person name="Zhu J.G."/>
            <person name="Ruan X.D."/>
            <person name="Zhao L."/>
            <person name="Wei J.T."/>
            <person name="Ye R.Z."/>
            <person name="Que T.C."/>
            <person name="Du C.H."/>
            <person name="Zhou Y.H."/>
            <person name="Cheng J.X."/>
            <person name="Dai P.F."/>
            <person name="Guo W.B."/>
            <person name="Han X.H."/>
            <person name="Huang E.J."/>
            <person name="Li L.F."/>
            <person name="Wei W."/>
            <person name="Gao Y.C."/>
            <person name="Liu J.Z."/>
            <person name="Shao H.Z."/>
            <person name="Wang X."/>
            <person name="Wang C.C."/>
            <person name="Yang T.C."/>
            <person name="Huo Q.B."/>
            <person name="Li W."/>
            <person name="Chen H.Y."/>
            <person name="Chen S.E."/>
            <person name="Zhou L.G."/>
            <person name="Ni X.B."/>
            <person name="Tian J.H."/>
            <person name="Sheng Y."/>
            <person name="Liu T."/>
            <person name="Pan Y.S."/>
            <person name="Xia L.Y."/>
            <person name="Li J."/>
            <person name="Zhao F."/>
            <person name="Cao W.C."/>
        </authorList>
    </citation>
    <scope>NUCLEOTIDE SEQUENCE</scope>
    <source>
        <strain evidence="4">Rsan-2018</strain>
    </source>
</reference>
<sequence length="335" mass="37943">MKTATANAAYKKLGHKIAERSVASYLPRLPANDYKIIIRPKSGLALAKVPNTRLSAAVRMAAQIPWVKGQEKEVLIVNDKQGTLIFSTPDMDTVWKVTRIKSIEIEGKNYDVTAYLAPHEDSGRGVVRGIDPRLTIEELTEAFGNPRNPPILGVRKLGNSSSAVIIFKNETVPRWMYCYGVPLKCVLYKKRYEVCYRCGELGHRSDVCISDQVHCRGCGMTAPPEDHACEPKCKLCGKGHLTADRQCKEAFRTPYTIKKRQWEAWRRMEEEERKTKEAQEQTRRLEENQGRSRSRSKPLISTRMEVSGRNTGAGREGGQVPSHDYRKGRKESSHR</sequence>
<comment type="caution">
    <text evidence="4">The sequence shown here is derived from an EMBL/GenBank/DDBJ whole genome shotgun (WGS) entry which is preliminary data.</text>
</comment>